<dbReference type="Gene3D" id="3.40.50.150">
    <property type="entry name" value="Vaccinia Virus protein VP39"/>
    <property type="match status" value="1"/>
</dbReference>
<dbReference type="GO" id="GO:0032259">
    <property type="term" value="P:methylation"/>
    <property type="evidence" value="ECO:0007669"/>
    <property type="project" value="UniProtKB-KW"/>
</dbReference>
<gene>
    <name evidence="5" type="primary">EFM7</name>
    <name evidence="6" type="ORF">B0J11DRAFT_232551</name>
</gene>
<dbReference type="InterPro" id="IPR029063">
    <property type="entry name" value="SAM-dependent_MTases_sf"/>
</dbReference>
<dbReference type="PROSITE" id="PS51560">
    <property type="entry name" value="SAM_MT_NNT1"/>
    <property type="match status" value="1"/>
</dbReference>
<keyword evidence="3 5" id="KW-0808">Transferase</keyword>
<comment type="caution">
    <text evidence="6">The sequence shown here is derived from an EMBL/GenBank/DDBJ whole genome shotgun (WGS) entry which is preliminary data.</text>
</comment>
<sequence length="254" mass="28613">MASSDQEDDVNIFQEPDDFFQPEKQPTCQAHKLLSGHTLTIRLVGHNPLWGHHLWNAGRIISHYLEERADHLVKAKSVLELGAGGGLPSLVCALNGAAQVVVSDYPDADLIENLRYNIHHCDLLPASSNIVARGYLWGAPTQELVKHLPDPSGFDVLILADLLFNHSEHAKLVKTVQLTLKKSPSSRAYVFFTPYRPWLLEKDLAFFDLAREAGFHVTKTFEQVMDKVMFEEDPGDELLRRTVYGYELAWPNST</sequence>
<evidence type="ECO:0000256" key="1">
    <source>
        <dbReference type="ARBA" id="ARBA00022490"/>
    </source>
</evidence>
<keyword evidence="7" id="KW-1185">Reference proteome</keyword>
<dbReference type="InterPro" id="IPR019410">
    <property type="entry name" value="Methyltransf_16"/>
</dbReference>
<accession>A0A9P9E754</accession>
<dbReference type="AlphaFoldDB" id="A0A9P9E754"/>
<feature type="binding site" evidence="5">
    <location>
        <position position="160"/>
    </location>
    <ligand>
        <name>S-adenosyl-L-methionine</name>
        <dbReference type="ChEBI" id="CHEBI:59789"/>
    </ligand>
</feature>
<comment type="subcellular location">
    <subcellularLocation>
        <location evidence="5">Cytoplasm</location>
    </subcellularLocation>
</comment>
<evidence type="ECO:0000256" key="4">
    <source>
        <dbReference type="ARBA" id="ARBA00022691"/>
    </source>
</evidence>
<dbReference type="HAMAP" id="MF_03223">
    <property type="entry name" value="Methyltr_EFM7"/>
    <property type="match status" value="1"/>
</dbReference>
<feature type="binding site" evidence="5">
    <location>
        <position position="104"/>
    </location>
    <ligand>
        <name>S-adenosyl-L-methionine</name>
        <dbReference type="ChEBI" id="CHEBI:59789"/>
    </ligand>
</feature>
<protein>
    <recommendedName>
        <fullName evidence="5">Protein N-terminal and lysine N-methyltransferase EFM7</fullName>
        <ecNumber evidence="5">2.1.1.-</ecNumber>
    </recommendedName>
    <alternativeName>
        <fullName evidence="5">Elongation factor methyltransferase 7</fullName>
    </alternativeName>
</protein>
<evidence type="ECO:0000256" key="3">
    <source>
        <dbReference type="ARBA" id="ARBA00022679"/>
    </source>
</evidence>
<feature type="binding site" evidence="5">
    <location>
        <begin position="82"/>
        <end position="84"/>
    </location>
    <ligand>
        <name>S-adenosyl-L-methionine</name>
        <dbReference type="ChEBI" id="CHEBI:59789"/>
    </ligand>
</feature>
<evidence type="ECO:0000313" key="6">
    <source>
        <dbReference type="EMBL" id="KAH7132655.1"/>
    </source>
</evidence>
<comment type="function">
    <text evidence="5">S-adenosyl-L-methionine-dependent protein methyltransferase that trimethylates the N-terminal glycine 'Gly-2' of elongation factor 1-alpha, before also catalyzing the mono- and dimethylation of 'Lys-3'.</text>
</comment>
<dbReference type="InterPro" id="IPR025784">
    <property type="entry name" value="EFM7"/>
</dbReference>
<evidence type="ECO:0000256" key="2">
    <source>
        <dbReference type="ARBA" id="ARBA00022603"/>
    </source>
</evidence>
<keyword evidence="1 5" id="KW-0963">Cytoplasm</keyword>
<dbReference type="Proteomes" id="UP000700596">
    <property type="component" value="Unassembled WGS sequence"/>
</dbReference>
<keyword evidence="2 5" id="KW-0489">Methyltransferase</keyword>
<dbReference type="OrthoDB" id="46564at2759"/>
<dbReference type="Pfam" id="PF10294">
    <property type="entry name" value="Methyltransf_16"/>
    <property type="match status" value="1"/>
</dbReference>
<feature type="binding site" evidence="5">
    <location>
        <position position="55"/>
    </location>
    <ligand>
        <name>S-adenosyl-L-methionine</name>
        <dbReference type="ChEBI" id="CHEBI:59789"/>
    </ligand>
</feature>
<reference evidence="6" key="1">
    <citation type="journal article" date="2021" name="Nat. Commun.">
        <title>Genetic determinants of endophytism in the Arabidopsis root mycobiome.</title>
        <authorList>
            <person name="Mesny F."/>
            <person name="Miyauchi S."/>
            <person name="Thiergart T."/>
            <person name="Pickel B."/>
            <person name="Atanasova L."/>
            <person name="Karlsson M."/>
            <person name="Huettel B."/>
            <person name="Barry K.W."/>
            <person name="Haridas S."/>
            <person name="Chen C."/>
            <person name="Bauer D."/>
            <person name="Andreopoulos W."/>
            <person name="Pangilinan J."/>
            <person name="LaButti K."/>
            <person name="Riley R."/>
            <person name="Lipzen A."/>
            <person name="Clum A."/>
            <person name="Drula E."/>
            <person name="Henrissat B."/>
            <person name="Kohler A."/>
            <person name="Grigoriev I.V."/>
            <person name="Martin F.M."/>
            <person name="Hacquard S."/>
        </authorList>
    </citation>
    <scope>NUCLEOTIDE SEQUENCE</scope>
    <source>
        <strain evidence="6">MPI-CAGE-CH-0243</strain>
    </source>
</reference>
<proteinExistence type="inferred from homology"/>
<dbReference type="GO" id="GO:0016279">
    <property type="term" value="F:protein-lysine N-methyltransferase activity"/>
    <property type="evidence" value="ECO:0007669"/>
    <property type="project" value="UniProtKB-UniRule"/>
</dbReference>
<keyword evidence="4 5" id="KW-0949">S-adenosyl-L-methionine</keyword>
<dbReference type="EMBL" id="JAGMWT010000003">
    <property type="protein sequence ID" value="KAH7132655.1"/>
    <property type="molecule type" value="Genomic_DNA"/>
</dbReference>
<name>A0A9P9E754_9PLEO</name>
<organism evidence="6 7">
    <name type="scientific">Dendryphion nanum</name>
    <dbReference type="NCBI Taxonomy" id="256645"/>
    <lineage>
        <taxon>Eukaryota</taxon>
        <taxon>Fungi</taxon>
        <taxon>Dikarya</taxon>
        <taxon>Ascomycota</taxon>
        <taxon>Pezizomycotina</taxon>
        <taxon>Dothideomycetes</taxon>
        <taxon>Pleosporomycetidae</taxon>
        <taxon>Pleosporales</taxon>
        <taxon>Torulaceae</taxon>
        <taxon>Dendryphion</taxon>
    </lineage>
</organism>
<comment type="similarity">
    <text evidence="5">Belongs to the class I-like SAM-binding methyltransferase superfamily. EFM7 family.</text>
</comment>
<dbReference type="SUPFAM" id="SSF53335">
    <property type="entry name" value="S-adenosyl-L-methionine-dependent methyltransferases"/>
    <property type="match status" value="1"/>
</dbReference>
<evidence type="ECO:0000313" key="7">
    <source>
        <dbReference type="Proteomes" id="UP000700596"/>
    </source>
</evidence>
<dbReference type="GO" id="GO:0005737">
    <property type="term" value="C:cytoplasm"/>
    <property type="evidence" value="ECO:0007669"/>
    <property type="project" value="UniProtKB-SubCell"/>
</dbReference>
<dbReference type="PANTHER" id="PTHR14614">
    <property type="entry name" value="HEPATOCELLULAR CARCINOMA-ASSOCIATED ANTIGEN"/>
    <property type="match status" value="1"/>
</dbReference>
<dbReference type="GO" id="GO:0071885">
    <property type="term" value="F:N-terminal protein N-methyltransferase activity"/>
    <property type="evidence" value="ECO:0007669"/>
    <property type="project" value="UniProtKB-UniRule"/>
</dbReference>
<dbReference type="EC" id="2.1.1.-" evidence="5"/>
<dbReference type="PANTHER" id="PTHR14614:SF10">
    <property type="entry name" value="PROTEIN N-TERMINAL AND LYSINE N-METHYLTRANSFERASE EFM7"/>
    <property type="match status" value="1"/>
</dbReference>
<feature type="binding site" evidence="5">
    <location>
        <position position="137"/>
    </location>
    <ligand>
        <name>S-adenosyl-L-methionine</name>
        <dbReference type="ChEBI" id="CHEBI:59789"/>
    </ligand>
</feature>
<evidence type="ECO:0000256" key="5">
    <source>
        <dbReference type="HAMAP-Rule" id="MF_03223"/>
    </source>
</evidence>